<dbReference type="GO" id="GO:0005783">
    <property type="term" value="C:endoplasmic reticulum"/>
    <property type="evidence" value="ECO:0007669"/>
    <property type="project" value="TreeGrafter"/>
</dbReference>
<keyword evidence="8" id="KW-1185">Reference proteome</keyword>
<name>A0A9P6N125_9FUNG</name>
<comment type="caution">
    <text evidence="7">The sequence shown here is derived from an EMBL/GenBank/DDBJ whole genome shotgun (WGS) entry which is preliminary data.</text>
</comment>
<feature type="domain" description="3-oxo-5-alpha-steroid 4-dehydrogenase C-terminal" evidence="6">
    <location>
        <begin position="265"/>
        <end position="386"/>
    </location>
</feature>
<reference evidence="7" key="1">
    <citation type="journal article" date="2020" name="Fungal Divers.">
        <title>Resolving the Mortierellaceae phylogeny through synthesis of multi-gene phylogenetics and phylogenomics.</title>
        <authorList>
            <person name="Vandepol N."/>
            <person name="Liber J."/>
            <person name="Desiro A."/>
            <person name="Na H."/>
            <person name="Kennedy M."/>
            <person name="Barry K."/>
            <person name="Grigoriev I.V."/>
            <person name="Miller A.N."/>
            <person name="O'Donnell K."/>
            <person name="Stajich J.E."/>
            <person name="Bonito G."/>
        </authorList>
    </citation>
    <scope>NUCLEOTIDE SEQUENCE</scope>
    <source>
        <strain evidence="7">NRRL 2769</strain>
    </source>
</reference>
<dbReference type="PROSITE" id="PS50244">
    <property type="entry name" value="S5A_REDUCTASE"/>
    <property type="match status" value="1"/>
</dbReference>
<evidence type="ECO:0000256" key="3">
    <source>
        <dbReference type="ARBA" id="ARBA00022989"/>
    </source>
</evidence>
<dbReference type="Pfam" id="PF02544">
    <property type="entry name" value="Steroid_dh"/>
    <property type="match status" value="1"/>
</dbReference>
<feature type="transmembrane region" description="Helical" evidence="5">
    <location>
        <begin position="170"/>
        <end position="188"/>
    </location>
</feature>
<dbReference type="GO" id="GO:0003865">
    <property type="term" value="F:3-oxo-5-alpha-steroid 4-dehydrogenase activity"/>
    <property type="evidence" value="ECO:0007669"/>
    <property type="project" value="TreeGrafter"/>
</dbReference>
<dbReference type="PANTHER" id="PTHR14624">
    <property type="entry name" value="DFG10 PROTEIN"/>
    <property type="match status" value="1"/>
</dbReference>
<dbReference type="InterPro" id="IPR001104">
    <property type="entry name" value="3-oxo-5_a-steroid_4-DH_C"/>
</dbReference>
<feature type="transmembrane region" description="Helical" evidence="5">
    <location>
        <begin position="353"/>
        <end position="369"/>
    </location>
</feature>
<keyword evidence="4 5" id="KW-0472">Membrane</keyword>
<feature type="transmembrane region" description="Helical" evidence="5">
    <location>
        <begin position="101"/>
        <end position="125"/>
    </location>
</feature>
<keyword evidence="2 5" id="KW-0812">Transmembrane</keyword>
<proteinExistence type="predicted"/>
<gene>
    <name evidence="7" type="ORF">BGZ80_003797</name>
</gene>
<dbReference type="Proteomes" id="UP000703661">
    <property type="component" value="Unassembled WGS sequence"/>
</dbReference>
<feature type="transmembrane region" description="Helical" evidence="5">
    <location>
        <begin position="208"/>
        <end position="227"/>
    </location>
</feature>
<protein>
    <recommendedName>
        <fullName evidence="6">3-oxo-5-alpha-steroid 4-dehydrogenase C-terminal domain-containing protein</fullName>
    </recommendedName>
</protein>
<dbReference type="OrthoDB" id="541710at2759"/>
<sequence length="411" mass="46819">MHDHQHLKTAGDPSTWIPSFSQLIQLYFVIITATAFLAATLPFLRDSILSYGKLDYPSSTTNTATATNASPAQKKPLAATPVADHGQFFVVLKTLRVPKTWFAHFYVFATLWMVYLSLDLLVYTLSSTSSTSPVLQIVPSIFISTYPSWSFLTLLNLLGIMPSHPHSLSWTPPPALLLAMSCYLIQVVRRWYESWFVERPSPQATLHIGHYLIGITFYAAMAPAIWVDTYESWVKSTVLQNQTDQHEHQSQHAIEHENLFGSLPLQTWIGFALFLWGSLHQYRCHVILANLRKPSSREASAGVQRQQEYKVPFGDWFQYLVTPHYSAEMVIYLGLYLMVSSSLSLSTSPTVPTMLYSWVWVIVNLGIVARETDQWYRTRFGDNYAEPKETVTGQQRQPKTARRAILIPFVY</sequence>
<evidence type="ECO:0000256" key="1">
    <source>
        <dbReference type="ARBA" id="ARBA00004127"/>
    </source>
</evidence>
<evidence type="ECO:0000313" key="7">
    <source>
        <dbReference type="EMBL" id="KAG0020683.1"/>
    </source>
</evidence>
<evidence type="ECO:0000256" key="5">
    <source>
        <dbReference type="SAM" id="Phobius"/>
    </source>
</evidence>
<evidence type="ECO:0000256" key="4">
    <source>
        <dbReference type="ARBA" id="ARBA00023136"/>
    </source>
</evidence>
<dbReference type="GO" id="GO:0006488">
    <property type="term" value="P:dolichol-linked oligosaccharide biosynthetic process"/>
    <property type="evidence" value="ECO:0007669"/>
    <property type="project" value="InterPro"/>
</dbReference>
<dbReference type="PANTHER" id="PTHR14624:SF0">
    <property type="entry name" value="POLYPRENOL REDUCTASE"/>
    <property type="match status" value="1"/>
</dbReference>
<feature type="transmembrane region" description="Helical" evidence="5">
    <location>
        <begin position="24"/>
        <end position="44"/>
    </location>
</feature>
<evidence type="ECO:0000256" key="2">
    <source>
        <dbReference type="ARBA" id="ARBA00022692"/>
    </source>
</evidence>
<organism evidence="7 8">
    <name type="scientific">Entomortierella chlamydospora</name>
    <dbReference type="NCBI Taxonomy" id="101097"/>
    <lineage>
        <taxon>Eukaryota</taxon>
        <taxon>Fungi</taxon>
        <taxon>Fungi incertae sedis</taxon>
        <taxon>Mucoromycota</taxon>
        <taxon>Mortierellomycotina</taxon>
        <taxon>Mortierellomycetes</taxon>
        <taxon>Mortierellales</taxon>
        <taxon>Mortierellaceae</taxon>
        <taxon>Entomortierella</taxon>
    </lineage>
</organism>
<feature type="transmembrane region" description="Helical" evidence="5">
    <location>
        <begin position="137"/>
        <end position="158"/>
    </location>
</feature>
<dbReference type="GO" id="GO:0016095">
    <property type="term" value="P:polyprenol catabolic process"/>
    <property type="evidence" value="ECO:0007669"/>
    <property type="project" value="TreeGrafter"/>
</dbReference>
<dbReference type="EMBL" id="JAAAID010000202">
    <property type="protein sequence ID" value="KAG0020683.1"/>
    <property type="molecule type" value="Genomic_DNA"/>
</dbReference>
<keyword evidence="3 5" id="KW-1133">Transmembrane helix</keyword>
<comment type="subcellular location">
    <subcellularLocation>
        <location evidence="1">Endomembrane system</location>
        <topology evidence="1">Multi-pass membrane protein</topology>
    </subcellularLocation>
</comment>
<dbReference type="InterPro" id="IPR039698">
    <property type="entry name" value="Dfg10/SRD5A3"/>
</dbReference>
<accession>A0A9P6N125</accession>
<dbReference type="AlphaFoldDB" id="A0A9P6N125"/>
<evidence type="ECO:0000313" key="8">
    <source>
        <dbReference type="Proteomes" id="UP000703661"/>
    </source>
</evidence>
<evidence type="ECO:0000259" key="6">
    <source>
        <dbReference type="Pfam" id="PF02544"/>
    </source>
</evidence>